<dbReference type="EMBL" id="MLFU01000231">
    <property type="protein sequence ID" value="KAK1471414.1"/>
    <property type="molecule type" value="Genomic_DNA"/>
</dbReference>
<keyword evidence="2" id="KW-1185">Reference proteome</keyword>
<proteinExistence type="predicted"/>
<accession>A0ABQ9QIB6</accession>
<evidence type="ECO:0000313" key="1">
    <source>
        <dbReference type="EMBL" id="KAK1471414.1"/>
    </source>
</evidence>
<sequence length="39" mass="4044">MLRLKNSGMAARASALSIKANNDFDCVCGTQAGRGPGFN</sequence>
<evidence type="ECO:0000313" key="2">
    <source>
        <dbReference type="Proteomes" id="UP001227543"/>
    </source>
</evidence>
<protein>
    <submittedName>
        <fullName evidence="1">Uncharacterized protein</fullName>
    </submittedName>
</protein>
<comment type="caution">
    <text evidence="1">The sequence shown here is derived from an EMBL/GenBank/DDBJ whole genome shotgun (WGS) entry which is preliminary data.</text>
</comment>
<gene>
    <name evidence="1" type="ORF">CTAM01_16514</name>
</gene>
<dbReference type="Proteomes" id="UP001227543">
    <property type="component" value="Unassembled WGS sequence"/>
</dbReference>
<organism evidence="1 2">
    <name type="scientific">Colletotrichum tamarilloi</name>
    <dbReference type="NCBI Taxonomy" id="1209934"/>
    <lineage>
        <taxon>Eukaryota</taxon>
        <taxon>Fungi</taxon>
        <taxon>Dikarya</taxon>
        <taxon>Ascomycota</taxon>
        <taxon>Pezizomycotina</taxon>
        <taxon>Sordariomycetes</taxon>
        <taxon>Hypocreomycetidae</taxon>
        <taxon>Glomerellales</taxon>
        <taxon>Glomerellaceae</taxon>
        <taxon>Colletotrichum</taxon>
        <taxon>Colletotrichum acutatum species complex</taxon>
    </lineage>
</organism>
<dbReference type="GeneID" id="85416745"/>
<reference evidence="1 2" key="1">
    <citation type="submission" date="2016-10" db="EMBL/GenBank/DDBJ databases">
        <title>The genome sequence of Colletotrichum fioriniae PJ7.</title>
        <authorList>
            <person name="Baroncelli R."/>
        </authorList>
    </citation>
    <scope>NUCLEOTIDE SEQUENCE [LARGE SCALE GENOMIC DNA]</scope>
    <source>
        <strain evidence="1 2">Tom-12</strain>
    </source>
</reference>
<dbReference type="RefSeq" id="XP_060372904.1">
    <property type="nucleotide sequence ID" value="XM_060532507.1"/>
</dbReference>
<name>A0ABQ9QIB6_9PEZI</name>